<evidence type="ECO:0000313" key="16">
    <source>
        <dbReference type="EMBL" id="GMR34044.1"/>
    </source>
</evidence>
<dbReference type="GO" id="GO:0004366">
    <property type="term" value="F:glycerol-3-phosphate O-acyltransferase activity"/>
    <property type="evidence" value="ECO:0007669"/>
    <property type="project" value="TreeGrafter"/>
</dbReference>
<evidence type="ECO:0000256" key="12">
    <source>
        <dbReference type="ARBA" id="ARBA00023315"/>
    </source>
</evidence>
<evidence type="ECO:0000256" key="3">
    <source>
        <dbReference type="ARBA" id="ARBA00008655"/>
    </source>
</evidence>
<organism evidence="16 17">
    <name type="scientific">Pristionchus mayeri</name>
    <dbReference type="NCBI Taxonomy" id="1317129"/>
    <lineage>
        <taxon>Eukaryota</taxon>
        <taxon>Metazoa</taxon>
        <taxon>Ecdysozoa</taxon>
        <taxon>Nematoda</taxon>
        <taxon>Chromadorea</taxon>
        <taxon>Rhabditida</taxon>
        <taxon>Rhabditina</taxon>
        <taxon>Diplogasteromorpha</taxon>
        <taxon>Diplogasteroidea</taxon>
        <taxon>Neodiplogasteridae</taxon>
        <taxon>Pristionchus</taxon>
    </lineage>
</organism>
<evidence type="ECO:0000256" key="6">
    <source>
        <dbReference type="ARBA" id="ARBA00022692"/>
    </source>
</evidence>
<name>A0AAN4Z659_9BILA</name>
<comment type="pathway">
    <text evidence="13">Phospholipid metabolism.</text>
</comment>
<comment type="pathway">
    <text evidence="2">Lipid metabolism.</text>
</comment>
<evidence type="ECO:0000256" key="8">
    <source>
        <dbReference type="ARBA" id="ARBA00023098"/>
    </source>
</evidence>
<dbReference type="GO" id="GO:0008654">
    <property type="term" value="P:phospholipid biosynthetic process"/>
    <property type="evidence" value="ECO:0007669"/>
    <property type="project" value="UniProtKB-KW"/>
</dbReference>
<evidence type="ECO:0000256" key="1">
    <source>
        <dbReference type="ARBA" id="ARBA00004370"/>
    </source>
</evidence>
<dbReference type="GO" id="GO:0016020">
    <property type="term" value="C:membrane"/>
    <property type="evidence" value="ECO:0007669"/>
    <property type="project" value="UniProtKB-SubCell"/>
</dbReference>
<feature type="transmembrane region" description="Helical" evidence="14">
    <location>
        <begin position="12"/>
        <end position="30"/>
    </location>
</feature>
<gene>
    <name evidence="16" type="ORF">PMAYCL1PPCAC_04239</name>
</gene>
<protein>
    <recommendedName>
        <fullName evidence="15">Phospholipid/glycerol acyltransferase domain-containing protein</fullName>
    </recommendedName>
</protein>
<keyword evidence="10" id="KW-0594">Phospholipid biosynthesis</keyword>
<accession>A0AAN4Z659</accession>
<comment type="caution">
    <text evidence="16">The sequence shown here is derived from an EMBL/GenBank/DDBJ whole genome shotgun (WGS) entry which is preliminary data.</text>
</comment>
<evidence type="ECO:0000256" key="2">
    <source>
        <dbReference type="ARBA" id="ARBA00005189"/>
    </source>
</evidence>
<dbReference type="GO" id="GO:0005783">
    <property type="term" value="C:endoplasmic reticulum"/>
    <property type="evidence" value="ECO:0007669"/>
    <property type="project" value="TreeGrafter"/>
</dbReference>
<keyword evidence="4" id="KW-0444">Lipid biosynthesis</keyword>
<keyword evidence="9 14" id="KW-0472">Membrane</keyword>
<sequence length="517" mass="57398">MLGDLLLAYGRTLLAGYAATVLLILAGGSWGPLPWAYLRVVAWLQSLFPPSYPRSSEVHRARWPQLIHKPSWSCLVRSHPEKAALFEFLRDEERATGVESSGKKIELRDAWDATAALVEAGLNAIVEDDFSAAFTPAPSYCTSLNGFRLHPDWSPLQKTVFSAGLAVRILILFPIRLALVATSFLWLFIWAAYAACTTIQPRLLTWVAVKYSRIFCAGTGVVAEYTQEQYRPEGSGFAVSAHLTPNDAHILTADIPASGHSYLVTGQRHTGIIGLMEQMAARIIPTLWLDRASVQERRSFAENVLEAAKNPVPVLFFPEGYCSNNTQLLQFRRAIFVRDVDIHPIAIRQDSRFGDGFWSEDLFKDYMVRLLTSWAVVYKITYLPKMRRDLNESASEFATRVHDEIADASEVTPAVFDGSFWYKKPEQAKVRETQQQALAHLLSATVECDKENAPYLLAAPPVDRTLSEELAGTKPVLFGAHSAPLGAKSPAPRRLSMNGVLGSNNNTLNIPEIVVPE</sequence>
<evidence type="ECO:0000256" key="10">
    <source>
        <dbReference type="ARBA" id="ARBA00023209"/>
    </source>
</evidence>
<dbReference type="Proteomes" id="UP001328107">
    <property type="component" value="Unassembled WGS sequence"/>
</dbReference>
<evidence type="ECO:0000256" key="4">
    <source>
        <dbReference type="ARBA" id="ARBA00022516"/>
    </source>
</evidence>
<keyword evidence="12" id="KW-0012">Acyltransferase</keyword>
<keyword evidence="8" id="KW-0443">Lipid metabolism</keyword>
<evidence type="ECO:0000256" key="14">
    <source>
        <dbReference type="SAM" id="Phobius"/>
    </source>
</evidence>
<evidence type="ECO:0000256" key="7">
    <source>
        <dbReference type="ARBA" id="ARBA00022989"/>
    </source>
</evidence>
<evidence type="ECO:0000256" key="13">
    <source>
        <dbReference type="ARBA" id="ARBA00025707"/>
    </source>
</evidence>
<dbReference type="PANTHER" id="PTHR23063">
    <property type="entry name" value="PHOSPHOLIPID ACYLTRANSFERASE"/>
    <property type="match status" value="1"/>
</dbReference>
<evidence type="ECO:0000313" key="17">
    <source>
        <dbReference type="Proteomes" id="UP001328107"/>
    </source>
</evidence>
<dbReference type="EMBL" id="BTRK01000001">
    <property type="protein sequence ID" value="GMR34044.1"/>
    <property type="molecule type" value="Genomic_DNA"/>
</dbReference>
<keyword evidence="5" id="KW-0808">Transferase</keyword>
<evidence type="ECO:0000256" key="9">
    <source>
        <dbReference type="ARBA" id="ARBA00023136"/>
    </source>
</evidence>
<proteinExistence type="inferred from homology"/>
<evidence type="ECO:0000259" key="15">
    <source>
        <dbReference type="SMART" id="SM00563"/>
    </source>
</evidence>
<evidence type="ECO:0000256" key="11">
    <source>
        <dbReference type="ARBA" id="ARBA00023264"/>
    </source>
</evidence>
<dbReference type="GO" id="GO:0019432">
    <property type="term" value="P:triglyceride biosynthetic process"/>
    <property type="evidence" value="ECO:0007669"/>
    <property type="project" value="TreeGrafter"/>
</dbReference>
<dbReference type="Pfam" id="PF01553">
    <property type="entry name" value="Acyltransferase"/>
    <property type="match status" value="1"/>
</dbReference>
<dbReference type="CDD" id="cd07991">
    <property type="entry name" value="LPLAT_LPCAT1-like"/>
    <property type="match status" value="1"/>
</dbReference>
<comment type="similarity">
    <text evidence="3">Belongs to the 1-acyl-sn-glycerol-3-phosphate acyltransferase family.</text>
</comment>
<dbReference type="InterPro" id="IPR002123">
    <property type="entry name" value="Plipid/glycerol_acylTrfase"/>
</dbReference>
<dbReference type="AlphaFoldDB" id="A0AAN4Z659"/>
<dbReference type="SMART" id="SM00563">
    <property type="entry name" value="PlsC"/>
    <property type="match status" value="1"/>
</dbReference>
<keyword evidence="6 14" id="KW-0812">Transmembrane</keyword>
<feature type="transmembrane region" description="Helical" evidence="14">
    <location>
        <begin position="165"/>
        <end position="193"/>
    </location>
</feature>
<feature type="domain" description="Phospholipid/glycerol acyltransferase" evidence="15">
    <location>
        <begin position="236"/>
        <end position="350"/>
    </location>
</feature>
<comment type="subcellular location">
    <subcellularLocation>
        <location evidence="1">Membrane</location>
    </subcellularLocation>
</comment>
<keyword evidence="7 14" id="KW-1133">Transmembrane helix</keyword>
<dbReference type="InterPro" id="IPR045252">
    <property type="entry name" value="LPCAT1-like"/>
</dbReference>
<evidence type="ECO:0000256" key="5">
    <source>
        <dbReference type="ARBA" id="ARBA00022679"/>
    </source>
</evidence>
<keyword evidence="11" id="KW-1208">Phospholipid metabolism</keyword>
<dbReference type="PANTHER" id="PTHR23063:SF6">
    <property type="entry name" value="PHOSPHOLIPID_GLYCEROL ACYLTRANSFERASE DOMAIN-CONTAINING PROTEIN"/>
    <property type="match status" value="1"/>
</dbReference>
<reference evidence="17" key="1">
    <citation type="submission" date="2022-10" db="EMBL/GenBank/DDBJ databases">
        <title>Genome assembly of Pristionchus species.</title>
        <authorList>
            <person name="Yoshida K."/>
            <person name="Sommer R.J."/>
        </authorList>
    </citation>
    <scope>NUCLEOTIDE SEQUENCE [LARGE SCALE GENOMIC DNA]</scope>
    <source>
        <strain evidence="17">RS5460</strain>
    </source>
</reference>
<keyword evidence="17" id="KW-1185">Reference proteome</keyword>